<accession>A0ABT2BQV1</accession>
<dbReference type="EMBL" id="JANUGV010000009">
    <property type="protein sequence ID" value="MCS0610882.1"/>
    <property type="molecule type" value="Genomic_DNA"/>
</dbReference>
<dbReference type="InterPro" id="IPR006530">
    <property type="entry name" value="YD"/>
</dbReference>
<dbReference type="Pfam" id="PF05593">
    <property type="entry name" value="RHS_repeat"/>
    <property type="match status" value="1"/>
</dbReference>
<evidence type="ECO:0000313" key="1">
    <source>
        <dbReference type="EMBL" id="MCS0610882.1"/>
    </source>
</evidence>
<keyword evidence="2" id="KW-1185">Reference proteome</keyword>
<dbReference type="Gene3D" id="2.180.10.10">
    <property type="entry name" value="RHS repeat-associated core"/>
    <property type="match status" value="1"/>
</dbReference>
<comment type="caution">
    <text evidence="1">The sequence shown here is derived from an EMBL/GenBank/DDBJ whole genome shotgun (WGS) entry which is preliminary data.</text>
</comment>
<evidence type="ECO:0000313" key="2">
    <source>
        <dbReference type="Proteomes" id="UP001205861"/>
    </source>
</evidence>
<sequence length="475" mass="52083">MPTLITDRYGNTVTYTYDSANPWQLKSIVGSDANGSPRRLDLTYVSSTSNLISTLSDGTRTWRYTYDTSAPQARLTSVILPDQSRWSLSDIYPLVKSLEYQSPGGCTDNGYYDVTSISGSMVHPSGARGDFTLTPTKHGRAGVEKQCLEVGSDAEIAMYPWVFDTYSLVRKQISGPGLQPLVWTTEYPEAQPSWAPCNGCLAWKTVAVTDPESHRTEYTFGTLYRETEGQLLQVFAYDRGGNLLRKTTTNYVEPLQPFGFSAQGRGDGALAAKVIETGSRVTVQQGVSFSWQAQSFNEYAQPTQIVRSSTLGYSRGETTKYNNNTAKWVLGQVEQVTEGSTGRVPVLNGYNATTANLETVRKFGQLEKTLAYNADGTLYTQKDGKGQTTTYSNYKRGIPLNVRYADGTSESATVDNLGLLRSVTNAAGFITGYDYDAIGRLRAISYPGGDTVAWNPTIISYSQSTVNEYGLEPGH</sequence>
<protein>
    <submittedName>
        <fullName evidence="1">RHS repeat protein</fullName>
    </submittedName>
</protein>
<gene>
    <name evidence="1" type="ORF">NX773_22200</name>
</gene>
<reference evidence="1 2" key="1">
    <citation type="submission" date="2022-08" db="EMBL/GenBank/DDBJ databases">
        <title>Reclassification of Massilia species as members of the genera Telluria, Duganella, Pseudoduganella, Mokoshia gen. nov. and Zemynaea gen. nov. using orthogonal and non-orthogonal genome-based approaches.</title>
        <authorList>
            <person name="Bowman J.P."/>
        </authorList>
    </citation>
    <scope>NUCLEOTIDE SEQUENCE [LARGE SCALE GENOMIC DNA]</scope>
    <source>
        <strain evidence="1 2">JCM 31607</strain>
    </source>
</reference>
<dbReference type="Proteomes" id="UP001205861">
    <property type="component" value="Unassembled WGS sequence"/>
</dbReference>
<dbReference type="RefSeq" id="WP_258858414.1">
    <property type="nucleotide sequence ID" value="NZ_JANUGV010000009.1"/>
</dbReference>
<name>A0ABT2BQV1_9BURK</name>
<dbReference type="NCBIfam" id="TIGR01643">
    <property type="entry name" value="YD_repeat_2x"/>
    <property type="match status" value="1"/>
</dbReference>
<proteinExistence type="predicted"/>
<dbReference type="InterPro" id="IPR031325">
    <property type="entry name" value="RHS_repeat"/>
</dbReference>
<organism evidence="1 2">
    <name type="scientific">Massilia solisilvae</name>
    <dbReference type="NCBI Taxonomy" id="1811225"/>
    <lineage>
        <taxon>Bacteria</taxon>
        <taxon>Pseudomonadati</taxon>
        <taxon>Pseudomonadota</taxon>
        <taxon>Betaproteobacteria</taxon>
        <taxon>Burkholderiales</taxon>
        <taxon>Oxalobacteraceae</taxon>
        <taxon>Telluria group</taxon>
        <taxon>Massilia</taxon>
    </lineage>
</organism>